<evidence type="ECO:0008006" key="3">
    <source>
        <dbReference type="Google" id="ProtNLM"/>
    </source>
</evidence>
<proteinExistence type="predicted"/>
<dbReference type="EMBL" id="VCGU01000011">
    <property type="protein sequence ID" value="TRY67380.1"/>
    <property type="molecule type" value="Genomic_DNA"/>
</dbReference>
<sequence length="156" mass="17583">MDVSAVEDVHYTITIHLSTFVMWNDSRLIINDTVLQDLSVKNRWYGLTPELASMHLPIEELRMGPFLLDGNEILFKAKTTTILEFATSFMELGPANQTEEMEFFHGLQDSWVAFVIPIEAIPGRVSVIFTTFLVLINIATSAFSNSPPSQGINYIQ</sequence>
<dbReference type="InterPro" id="IPR038050">
    <property type="entry name" value="Neuro_actylchol_rec"/>
</dbReference>
<dbReference type="AlphaFoldDB" id="A0A553NPQ3"/>
<organism evidence="1 2">
    <name type="scientific">Tigriopus californicus</name>
    <name type="common">Marine copepod</name>
    <dbReference type="NCBI Taxonomy" id="6832"/>
    <lineage>
        <taxon>Eukaryota</taxon>
        <taxon>Metazoa</taxon>
        <taxon>Ecdysozoa</taxon>
        <taxon>Arthropoda</taxon>
        <taxon>Crustacea</taxon>
        <taxon>Multicrustacea</taxon>
        <taxon>Hexanauplia</taxon>
        <taxon>Copepoda</taxon>
        <taxon>Harpacticoida</taxon>
        <taxon>Harpacticidae</taxon>
        <taxon>Tigriopus</taxon>
    </lineage>
</organism>
<dbReference type="Gene3D" id="1.20.58.390">
    <property type="entry name" value="Neurotransmitter-gated ion-channel transmembrane domain"/>
    <property type="match status" value="1"/>
</dbReference>
<name>A0A553NPQ3_TIGCA</name>
<evidence type="ECO:0000313" key="1">
    <source>
        <dbReference type="EMBL" id="TRY67380.1"/>
    </source>
</evidence>
<accession>A0A553NPQ3</accession>
<comment type="caution">
    <text evidence="1">The sequence shown here is derived from an EMBL/GenBank/DDBJ whole genome shotgun (WGS) entry which is preliminary data.</text>
</comment>
<gene>
    <name evidence="1" type="ORF">TCAL_15837</name>
</gene>
<protein>
    <recommendedName>
        <fullName evidence="3">Neurotransmitter-gated ion-channel ligand-binding domain-containing protein</fullName>
    </recommendedName>
</protein>
<keyword evidence="2" id="KW-1185">Reference proteome</keyword>
<evidence type="ECO:0000313" key="2">
    <source>
        <dbReference type="Proteomes" id="UP000318571"/>
    </source>
</evidence>
<dbReference type="Proteomes" id="UP000318571">
    <property type="component" value="Chromosome 4"/>
</dbReference>
<reference evidence="1 2" key="1">
    <citation type="journal article" date="2018" name="Nat. Ecol. Evol.">
        <title>Genomic signatures of mitonuclear coevolution across populations of Tigriopus californicus.</title>
        <authorList>
            <person name="Barreto F.S."/>
            <person name="Watson E.T."/>
            <person name="Lima T.G."/>
            <person name="Willett C.S."/>
            <person name="Edmands S."/>
            <person name="Li W."/>
            <person name="Burton R.S."/>
        </authorList>
    </citation>
    <scope>NUCLEOTIDE SEQUENCE [LARGE SCALE GENOMIC DNA]</scope>
    <source>
        <strain evidence="1 2">San Diego</strain>
    </source>
</reference>